<dbReference type="InterPro" id="IPR012823">
    <property type="entry name" value="Flagell_FliJ"/>
</dbReference>
<keyword evidence="4" id="KW-0813">Transport</keyword>
<dbReference type="InterPro" id="IPR053716">
    <property type="entry name" value="Flag_assembly_chemotaxis_eff"/>
</dbReference>
<dbReference type="OrthoDB" id="5471173at2"/>
<dbReference type="GO" id="GO:0009288">
    <property type="term" value="C:bacterial-type flagellum"/>
    <property type="evidence" value="ECO:0007669"/>
    <property type="project" value="InterPro"/>
</dbReference>
<dbReference type="GO" id="GO:0015031">
    <property type="term" value="P:protein transport"/>
    <property type="evidence" value="ECO:0007669"/>
    <property type="project" value="UniProtKB-KW"/>
</dbReference>
<dbReference type="Proteomes" id="UP000006250">
    <property type="component" value="Unassembled WGS sequence"/>
</dbReference>
<dbReference type="GO" id="GO:0005886">
    <property type="term" value="C:plasma membrane"/>
    <property type="evidence" value="ECO:0007669"/>
    <property type="project" value="UniProtKB-SubCell"/>
</dbReference>
<dbReference type="STRING" id="596151.DesfrDRAFT_2619"/>
<dbReference type="EMBL" id="AECZ01000017">
    <property type="protein sequence ID" value="EFL50678.1"/>
    <property type="molecule type" value="Genomic_DNA"/>
</dbReference>
<evidence type="ECO:0000256" key="9">
    <source>
        <dbReference type="ARBA" id="ARBA00023136"/>
    </source>
</evidence>
<dbReference type="AlphaFoldDB" id="E1JYA4"/>
<keyword evidence="6" id="KW-0145">Chemotaxis</keyword>
<evidence type="ECO:0000313" key="13">
    <source>
        <dbReference type="Proteomes" id="UP000006250"/>
    </source>
</evidence>
<keyword evidence="9" id="KW-0472">Membrane</keyword>
<dbReference type="Pfam" id="PF02050">
    <property type="entry name" value="FliJ"/>
    <property type="match status" value="1"/>
</dbReference>
<dbReference type="GO" id="GO:0044781">
    <property type="term" value="P:bacterial-type flagellum organization"/>
    <property type="evidence" value="ECO:0007669"/>
    <property type="project" value="UniProtKB-KW"/>
</dbReference>
<evidence type="ECO:0000313" key="12">
    <source>
        <dbReference type="EMBL" id="EFL50678.1"/>
    </source>
</evidence>
<feature type="region of interest" description="Disordered" evidence="11">
    <location>
        <begin position="128"/>
        <end position="147"/>
    </location>
</feature>
<evidence type="ECO:0000256" key="10">
    <source>
        <dbReference type="ARBA" id="ARBA00023225"/>
    </source>
</evidence>
<keyword evidence="8" id="KW-0653">Protein transport</keyword>
<keyword evidence="12" id="KW-0282">Flagellum</keyword>
<sequence>MAKPFRFNLERILDIRTQFEERARMELGKAIAAHQAGEREVNRLINELAAREASMAQKQNPSAGDIWLWQAYRKRLMADIAMARARLAELAEAREQARQKAVDCSKDRKLLDKLKTNKATRHAIEENIAEQKENDEMASVRYQPPTL</sequence>
<accession>E1JYA4</accession>
<dbReference type="eggNOG" id="COG2882">
    <property type="taxonomic scope" value="Bacteria"/>
</dbReference>
<proteinExistence type="inferred from homology"/>
<keyword evidence="10" id="KW-1006">Bacterial flagellum protein export</keyword>
<keyword evidence="5" id="KW-1003">Cell membrane</keyword>
<evidence type="ECO:0000256" key="4">
    <source>
        <dbReference type="ARBA" id="ARBA00022448"/>
    </source>
</evidence>
<dbReference type="RefSeq" id="WP_005994546.1">
    <property type="nucleotide sequence ID" value="NZ_AECZ01000017.1"/>
</dbReference>
<evidence type="ECO:0000256" key="6">
    <source>
        <dbReference type="ARBA" id="ARBA00022500"/>
    </source>
</evidence>
<dbReference type="GO" id="GO:0071973">
    <property type="term" value="P:bacterial-type flagellum-dependent cell motility"/>
    <property type="evidence" value="ECO:0007669"/>
    <property type="project" value="InterPro"/>
</dbReference>
<name>E1JYA4_SOLFR</name>
<evidence type="ECO:0000256" key="1">
    <source>
        <dbReference type="ARBA" id="ARBA00004413"/>
    </source>
</evidence>
<comment type="similarity">
    <text evidence="2">Belongs to the FliJ family.</text>
</comment>
<dbReference type="NCBIfam" id="TIGR02473">
    <property type="entry name" value="flagell_FliJ"/>
    <property type="match status" value="1"/>
</dbReference>
<keyword evidence="12" id="KW-0966">Cell projection</keyword>
<comment type="subcellular location">
    <subcellularLocation>
        <location evidence="1">Cell membrane</location>
        <topology evidence="1">Peripheral membrane protein</topology>
        <orientation evidence="1">Cytoplasmic side</orientation>
    </subcellularLocation>
</comment>
<evidence type="ECO:0000256" key="11">
    <source>
        <dbReference type="SAM" id="MobiDB-lite"/>
    </source>
</evidence>
<evidence type="ECO:0000256" key="2">
    <source>
        <dbReference type="ARBA" id="ARBA00010004"/>
    </source>
</evidence>
<evidence type="ECO:0000256" key="8">
    <source>
        <dbReference type="ARBA" id="ARBA00022927"/>
    </source>
</evidence>
<protein>
    <recommendedName>
        <fullName evidence="3">Flagellar FliJ protein</fullName>
    </recommendedName>
</protein>
<gene>
    <name evidence="12" type="ORF">DesfrDRAFT_2619</name>
</gene>
<reference evidence="12 13" key="1">
    <citation type="submission" date="2010-08" db="EMBL/GenBank/DDBJ databases">
        <title>The draft genome of Desulfovibrio fructosovorans JJ.</title>
        <authorList>
            <consortium name="US DOE Joint Genome Institute (JGI-PGF)"/>
            <person name="Lucas S."/>
            <person name="Copeland A."/>
            <person name="Lapidus A."/>
            <person name="Cheng J.-F."/>
            <person name="Bruce D."/>
            <person name="Goodwin L."/>
            <person name="Pitluck S."/>
            <person name="Land M.L."/>
            <person name="Hauser L."/>
            <person name="Chang Y.-J."/>
            <person name="Jeffries C."/>
            <person name="Wall J.D."/>
            <person name="Stahl D.A."/>
            <person name="Arkin A.P."/>
            <person name="Dehal P."/>
            <person name="Stolyar S.M."/>
            <person name="Hazen T.C."/>
            <person name="Woyke T.J."/>
        </authorList>
    </citation>
    <scope>NUCLEOTIDE SEQUENCE [LARGE SCALE GENOMIC DNA]</scope>
    <source>
        <strain evidence="12 13">JJ</strain>
    </source>
</reference>
<dbReference type="GO" id="GO:0006935">
    <property type="term" value="P:chemotaxis"/>
    <property type="evidence" value="ECO:0007669"/>
    <property type="project" value="UniProtKB-KW"/>
</dbReference>
<dbReference type="Gene3D" id="1.10.287.1700">
    <property type="match status" value="1"/>
</dbReference>
<evidence type="ECO:0000256" key="7">
    <source>
        <dbReference type="ARBA" id="ARBA00022795"/>
    </source>
</evidence>
<keyword evidence="13" id="KW-1185">Reference proteome</keyword>
<evidence type="ECO:0000256" key="5">
    <source>
        <dbReference type="ARBA" id="ARBA00022475"/>
    </source>
</evidence>
<keyword evidence="7" id="KW-1005">Bacterial flagellum biogenesis</keyword>
<organism evidence="12 13">
    <name type="scientific">Solidesulfovibrio fructosivorans JJ]</name>
    <dbReference type="NCBI Taxonomy" id="596151"/>
    <lineage>
        <taxon>Bacteria</taxon>
        <taxon>Pseudomonadati</taxon>
        <taxon>Thermodesulfobacteriota</taxon>
        <taxon>Desulfovibrionia</taxon>
        <taxon>Desulfovibrionales</taxon>
        <taxon>Desulfovibrionaceae</taxon>
        <taxon>Solidesulfovibrio</taxon>
    </lineage>
</organism>
<keyword evidence="12" id="KW-0969">Cilium</keyword>
<evidence type="ECO:0000256" key="3">
    <source>
        <dbReference type="ARBA" id="ARBA00020392"/>
    </source>
</evidence>
<comment type="caution">
    <text evidence="12">The sequence shown here is derived from an EMBL/GenBank/DDBJ whole genome shotgun (WGS) entry which is preliminary data.</text>
</comment>